<dbReference type="InterPro" id="IPR007922">
    <property type="entry name" value="DciA-like"/>
</dbReference>
<dbReference type="Proteomes" id="UP000305778">
    <property type="component" value="Unassembled WGS sequence"/>
</dbReference>
<organism evidence="2 3">
    <name type="scientific">Actinacidiphila oryziradicis</name>
    <dbReference type="NCBI Taxonomy" id="2571141"/>
    <lineage>
        <taxon>Bacteria</taxon>
        <taxon>Bacillati</taxon>
        <taxon>Actinomycetota</taxon>
        <taxon>Actinomycetes</taxon>
        <taxon>Kitasatosporales</taxon>
        <taxon>Streptomycetaceae</taxon>
        <taxon>Actinacidiphila</taxon>
    </lineage>
</organism>
<feature type="region of interest" description="Disordered" evidence="1">
    <location>
        <begin position="242"/>
        <end position="279"/>
    </location>
</feature>
<feature type="compositionally biased region" description="Basic and acidic residues" evidence="1">
    <location>
        <begin position="248"/>
        <end position="271"/>
    </location>
</feature>
<accession>A0A4U0SAV0</accession>
<feature type="region of interest" description="Disordered" evidence="1">
    <location>
        <begin position="25"/>
        <end position="54"/>
    </location>
</feature>
<dbReference type="OrthoDB" id="4266526at2"/>
<evidence type="ECO:0000313" key="3">
    <source>
        <dbReference type="Proteomes" id="UP000305778"/>
    </source>
</evidence>
<name>A0A4U0SAV0_9ACTN</name>
<evidence type="ECO:0000256" key="1">
    <source>
        <dbReference type="SAM" id="MobiDB-lite"/>
    </source>
</evidence>
<comment type="caution">
    <text evidence="2">The sequence shown here is derived from an EMBL/GenBank/DDBJ whole genome shotgun (WGS) entry which is preliminary data.</text>
</comment>
<reference evidence="2 3" key="1">
    <citation type="submission" date="2019-04" db="EMBL/GenBank/DDBJ databases">
        <title>Streptomyces oryziradicis sp. nov., a novel actinomycete isolated from rhizosphere soil of rice (Oryza sativa L.).</title>
        <authorList>
            <person name="Li C."/>
        </authorList>
    </citation>
    <scope>NUCLEOTIDE SEQUENCE [LARGE SCALE GENOMIC DNA]</scope>
    <source>
        <strain evidence="2 3">NEAU-C40</strain>
    </source>
</reference>
<gene>
    <name evidence="2" type="ORF">FCI23_49645</name>
</gene>
<keyword evidence="3" id="KW-1185">Reference proteome</keyword>
<evidence type="ECO:0000313" key="2">
    <source>
        <dbReference type="EMBL" id="TJZ97444.1"/>
    </source>
</evidence>
<dbReference type="EMBL" id="SUMC01000144">
    <property type="protein sequence ID" value="TJZ97444.1"/>
    <property type="molecule type" value="Genomic_DNA"/>
</dbReference>
<dbReference type="AlphaFoldDB" id="A0A4U0SAV0"/>
<dbReference type="Pfam" id="PF05258">
    <property type="entry name" value="DciA"/>
    <property type="match status" value="1"/>
</dbReference>
<sequence>MGVGMSTSELSGVDLARVALQAAKHAAKNRPADAAGGRASTRRRRGRAVRGDGRDPVGLGAAVTGLMADRAWEVPAAGGSVIDRWPDLAPELVGKVAPVRFDAETGRLDLLPVSAAFATQMRLFGAQLVERINAKTGNQAVRSIRVLPPGTASGRTLAGAVDGPQLPAGQDVARQPEVPVKTRDNASPGYHQARAGYEATKKAPRRVDSGVQAAVARQDRCLRTKREPAAAFRDGQAAIEDVQTKAATAEDSRRRALRRARTERAGGRTEGPKQLGRTA</sequence>
<proteinExistence type="predicted"/>
<protein>
    <submittedName>
        <fullName evidence="2">DUF721 domain-containing protein</fullName>
    </submittedName>
</protein>